<comment type="subcellular location">
    <subcellularLocation>
        <location evidence="1">Cell membrane</location>
        <topology evidence="1">Multi-pass membrane protein</topology>
    </subcellularLocation>
</comment>
<gene>
    <name evidence="6" type="ORF">METZ01_LOCUS351071</name>
</gene>
<keyword evidence="4" id="KW-0472">Membrane</keyword>
<name>A0A382RM91_9ZZZZ</name>
<dbReference type="EMBL" id="UINC01122418">
    <property type="protein sequence ID" value="SVC98217.1"/>
    <property type="molecule type" value="Genomic_DNA"/>
</dbReference>
<dbReference type="PANTHER" id="PTHR30465">
    <property type="entry name" value="INNER MEMBRANE ABC TRANSPORTER"/>
    <property type="match status" value="1"/>
</dbReference>
<reference evidence="6" key="1">
    <citation type="submission" date="2018-05" db="EMBL/GenBank/DDBJ databases">
        <authorList>
            <person name="Lanie J.A."/>
            <person name="Ng W.-L."/>
            <person name="Kazmierczak K.M."/>
            <person name="Andrzejewski T.M."/>
            <person name="Davidsen T.M."/>
            <person name="Wayne K.J."/>
            <person name="Tettelin H."/>
            <person name="Glass J.I."/>
            <person name="Rusch D."/>
            <person name="Podicherti R."/>
            <person name="Tsui H.-C.T."/>
            <person name="Winkler M.E."/>
        </authorList>
    </citation>
    <scope>NUCLEOTIDE SEQUENCE</scope>
</reference>
<dbReference type="GO" id="GO:0005886">
    <property type="term" value="C:plasma membrane"/>
    <property type="evidence" value="ECO:0007669"/>
    <property type="project" value="UniProtKB-SubCell"/>
</dbReference>
<dbReference type="PANTHER" id="PTHR30465:SF43">
    <property type="entry name" value="OLIGOPEPTIDE ABC TRANSPORTER, PERMEASE PROTEIN"/>
    <property type="match status" value="1"/>
</dbReference>
<evidence type="ECO:0000256" key="3">
    <source>
        <dbReference type="ARBA" id="ARBA00022475"/>
    </source>
</evidence>
<accession>A0A382RM91</accession>
<dbReference type="Pfam" id="PF19300">
    <property type="entry name" value="BPD_transp_1_N"/>
    <property type="match status" value="1"/>
</dbReference>
<feature type="transmembrane region" description="Helical" evidence="4">
    <location>
        <begin position="9"/>
        <end position="29"/>
    </location>
</feature>
<keyword evidence="4" id="KW-1133">Transmembrane helix</keyword>
<dbReference type="AlphaFoldDB" id="A0A382RM91"/>
<evidence type="ECO:0000256" key="1">
    <source>
        <dbReference type="ARBA" id="ARBA00004651"/>
    </source>
</evidence>
<evidence type="ECO:0000313" key="6">
    <source>
        <dbReference type="EMBL" id="SVC98217.1"/>
    </source>
</evidence>
<dbReference type="InterPro" id="IPR045621">
    <property type="entry name" value="BPD_transp_1_N"/>
</dbReference>
<feature type="non-terminal residue" evidence="6">
    <location>
        <position position="79"/>
    </location>
</feature>
<keyword evidence="4" id="KW-0812">Transmembrane</keyword>
<organism evidence="6">
    <name type="scientific">marine metagenome</name>
    <dbReference type="NCBI Taxonomy" id="408172"/>
    <lineage>
        <taxon>unclassified sequences</taxon>
        <taxon>metagenomes</taxon>
        <taxon>ecological metagenomes</taxon>
    </lineage>
</organism>
<keyword evidence="3" id="KW-1003">Cell membrane</keyword>
<proteinExistence type="predicted"/>
<protein>
    <recommendedName>
        <fullName evidence="5">ABC transporter type 1 GsiC-like N-terminal domain-containing protein</fullName>
    </recommendedName>
</protein>
<evidence type="ECO:0000259" key="5">
    <source>
        <dbReference type="Pfam" id="PF19300"/>
    </source>
</evidence>
<evidence type="ECO:0000256" key="4">
    <source>
        <dbReference type="SAM" id="Phobius"/>
    </source>
</evidence>
<evidence type="ECO:0000256" key="2">
    <source>
        <dbReference type="ARBA" id="ARBA00022448"/>
    </source>
</evidence>
<feature type="domain" description="ABC transporter type 1 GsiC-like N-terminal" evidence="5">
    <location>
        <begin position="1"/>
        <end position="77"/>
    </location>
</feature>
<sequence length="79" mass="9024">MVNYIIRRVLIMIPTLAVISVLVFVIIQLPPGDIITSRLILLQQQGVEVSQEAIAAMRARYHLDDPLHIQYLRWIGGFL</sequence>
<keyword evidence="2" id="KW-0813">Transport</keyword>